<reference evidence="8" key="1">
    <citation type="submission" date="2021-02" db="EMBL/GenBank/DDBJ databases">
        <authorList>
            <person name="Nowell W R."/>
        </authorList>
    </citation>
    <scope>NUCLEOTIDE SEQUENCE</scope>
    <source>
        <strain evidence="8">Ploen Becks lab</strain>
    </source>
</reference>
<comment type="function">
    <text evidence="6">May act as a scaffolding protein within caveolar membranes. Interacts directly with G-protein alpha subunits and can functionally regulate their activity.</text>
</comment>
<protein>
    <recommendedName>
        <fullName evidence="6">Caveolin</fullName>
    </recommendedName>
</protein>
<dbReference type="GO" id="GO:0000139">
    <property type="term" value="C:Golgi membrane"/>
    <property type="evidence" value="ECO:0007669"/>
    <property type="project" value="UniProtKB-SubCell"/>
</dbReference>
<dbReference type="PANTHER" id="PTHR10844">
    <property type="entry name" value="CAVEOLIN"/>
    <property type="match status" value="1"/>
</dbReference>
<dbReference type="AlphaFoldDB" id="A0A814HAL9"/>
<evidence type="ECO:0000256" key="4">
    <source>
        <dbReference type="ARBA" id="ARBA00023034"/>
    </source>
</evidence>
<dbReference type="GO" id="GO:0005901">
    <property type="term" value="C:caveola"/>
    <property type="evidence" value="ECO:0007669"/>
    <property type="project" value="UniProtKB-SubCell"/>
</dbReference>
<keyword evidence="4 6" id="KW-0333">Golgi apparatus</keyword>
<accession>A0A814HAL9</accession>
<keyword evidence="3 6" id="KW-1003">Cell membrane</keyword>
<dbReference type="PANTHER" id="PTHR10844:SF19">
    <property type="entry name" value="CAVEOLIN-2"/>
    <property type="match status" value="1"/>
</dbReference>
<feature type="transmembrane region" description="Helical" evidence="7">
    <location>
        <begin position="65"/>
        <end position="90"/>
    </location>
</feature>
<comment type="subcellular location">
    <subcellularLocation>
        <location evidence="1 6">Cell membrane</location>
        <topology evidence="1 6">Peripheral membrane protein</topology>
    </subcellularLocation>
    <subcellularLocation>
        <location evidence="6">Golgi apparatus membrane</location>
        <topology evidence="6">Peripheral membrane protein</topology>
    </subcellularLocation>
    <subcellularLocation>
        <location evidence="6">Membrane</location>
        <location evidence="6">Caveola</location>
        <topology evidence="6">Peripheral membrane protein</topology>
    </subcellularLocation>
</comment>
<evidence type="ECO:0000256" key="3">
    <source>
        <dbReference type="ARBA" id="ARBA00022475"/>
    </source>
</evidence>
<keyword evidence="9" id="KW-1185">Reference proteome</keyword>
<evidence type="ECO:0000256" key="2">
    <source>
        <dbReference type="ARBA" id="ARBA00010988"/>
    </source>
</evidence>
<keyword evidence="7" id="KW-0812">Transmembrane</keyword>
<evidence type="ECO:0000256" key="6">
    <source>
        <dbReference type="RuleBase" id="RU000680"/>
    </source>
</evidence>
<evidence type="ECO:0000256" key="7">
    <source>
        <dbReference type="SAM" id="Phobius"/>
    </source>
</evidence>
<evidence type="ECO:0000256" key="1">
    <source>
        <dbReference type="ARBA" id="ARBA00004202"/>
    </source>
</evidence>
<dbReference type="EMBL" id="CAJNOC010004025">
    <property type="protein sequence ID" value="CAF1006934.1"/>
    <property type="molecule type" value="Genomic_DNA"/>
</dbReference>
<dbReference type="GO" id="GO:0060090">
    <property type="term" value="F:molecular adaptor activity"/>
    <property type="evidence" value="ECO:0007669"/>
    <property type="project" value="TreeGrafter"/>
</dbReference>
<dbReference type="OrthoDB" id="5917823at2759"/>
<sequence>MQEINLIERDPKEINSFIQVLFHDVIAEPYGSYSSDNIWIKSNKLYNGSKNCCYKFLSSIFMIPISLFCGCFLGFTAFYQIWLCIPYLRYKYILFKFFRRINGILKAVCMAPEWNTYGLFFNRIDSRFSFSSPPKKFMERPYSSDYIKNEKKIFMQKIHKDWDIELLNKQVNHDDLDRF</sequence>
<proteinExistence type="inferred from homology"/>
<dbReference type="Proteomes" id="UP000663879">
    <property type="component" value="Unassembled WGS sequence"/>
</dbReference>
<organism evidence="8 9">
    <name type="scientific">Brachionus calyciflorus</name>
    <dbReference type="NCBI Taxonomy" id="104777"/>
    <lineage>
        <taxon>Eukaryota</taxon>
        <taxon>Metazoa</taxon>
        <taxon>Spiralia</taxon>
        <taxon>Gnathifera</taxon>
        <taxon>Rotifera</taxon>
        <taxon>Eurotatoria</taxon>
        <taxon>Monogononta</taxon>
        <taxon>Pseudotrocha</taxon>
        <taxon>Ploima</taxon>
        <taxon>Brachionidae</taxon>
        <taxon>Brachionus</taxon>
    </lineage>
</organism>
<name>A0A814HAL9_9BILA</name>
<keyword evidence="7" id="KW-1133">Transmembrane helix</keyword>
<evidence type="ECO:0000313" key="9">
    <source>
        <dbReference type="Proteomes" id="UP000663879"/>
    </source>
</evidence>
<keyword evidence="5 6" id="KW-0472">Membrane</keyword>
<dbReference type="GO" id="GO:0070836">
    <property type="term" value="P:caveola assembly"/>
    <property type="evidence" value="ECO:0007669"/>
    <property type="project" value="InterPro"/>
</dbReference>
<dbReference type="InterPro" id="IPR001612">
    <property type="entry name" value="Caveolin"/>
</dbReference>
<dbReference type="Pfam" id="PF01146">
    <property type="entry name" value="Caveolin"/>
    <property type="match status" value="1"/>
</dbReference>
<evidence type="ECO:0000313" key="8">
    <source>
        <dbReference type="EMBL" id="CAF1006934.1"/>
    </source>
</evidence>
<comment type="similarity">
    <text evidence="2 6">Belongs to the caveolin family.</text>
</comment>
<gene>
    <name evidence="8" type="ORF">OXX778_LOCUS16696</name>
</gene>
<evidence type="ECO:0000256" key="5">
    <source>
        <dbReference type="ARBA" id="ARBA00023136"/>
    </source>
</evidence>
<comment type="caution">
    <text evidence="8">The sequence shown here is derived from an EMBL/GenBank/DDBJ whole genome shotgun (WGS) entry which is preliminary data.</text>
</comment>